<evidence type="ECO:0000313" key="2">
    <source>
        <dbReference type="Proteomes" id="UP000825701"/>
    </source>
</evidence>
<gene>
    <name evidence="1" type="ORF">K6K41_05150</name>
</gene>
<dbReference type="PANTHER" id="PTHR42792">
    <property type="entry name" value="FLAGELLIN"/>
    <property type="match status" value="1"/>
</dbReference>
<dbReference type="PANTHER" id="PTHR42792:SF1">
    <property type="entry name" value="FLAGELLAR HOOK-ASSOCIATED PROTEIN 3"/>
    <property type="match status" value="1"/>
</dbReference>
<reference evidence="1" key="1">
    <citation type="submission" date="2021-08" db="EMBL/GenBank/DDBJ databases">
        <authorList>
            <person name="Zhang H."/>
            <person name="Xu M."/>
            <person name="Yu Z."/>
            <person name="Yang L."/>
            <person name="Cai Y."/>
        </authorList>
    </citation>
    <scope>NUCLEOTIDE SEQUENCE</scope>
    <source>
        <strain evidence="1">CHL1</strain>
    </source>
</reference>
<dbReference type="SUPFAM" id="SSF64518">
    <property type="entry name" value="Phase 1 flagellin"/>
    <property type="match status" value="1"/>
</dbReference>
<dbReference type="GO" id="GO:0005198">
    <property type="term" value="F:structural molecule activity"/>
    <property type="evidence" value="ECO:0007669"/>
    <property type="project" value="InterPro"/>
</dbReference>
<dbReference type="InterPro" id="IPR001492">
    <property type="entry name" value="Flagellin"/>
</dbReference>
<dbReference type="Proteomes" id="UP000825701">
    <property type="component" value="Chromosome"/>
</dbReference>
<organism evidence="1 2">
    <name type="scientific">Chenggangzhangella methanolivorans</name>
    <dbReference type="NCBI Taxonomy" id="1437009"/>
    <lineage>
        <taxon>Bacteria</taxon>
        <taxon>Pseudomonadati</taxon>
        <taxon>Pseudomonadota</taxon>
        <taxon>Alphaproteobacteria</taxon>
        <taxon>Hyphomicrobiales</taxon>
        <taxon>Methylopilaceae</taxon>
        <taxon>Chenggangzhangella</taxon>
    </lineage>
</organism>
<proteinExistence type="predicted"/>
<dbReference type="EMBL" id="CP081869">
    <property type="protein sequence ID" value="QZO00998.1"/>
    <property type="molecule type" value="Genomic_DNA"/>
</dbReference>
<dbReference type="RefSeq" id="WP_261404215.1">
    <property type="nucleotide sequence ID" value="NZ_CP081869.1"/>
</dbReference>
<dbReference type="AlphaFoldDB" id="A0A9E6RA45"/>
<name>A0A9E6RA45_9HYPH</name>
<protein>
    <recommendedName>
        <fullName evidence="3">Flagellin</fullName>
    </recommendedName>
</protein>
<sequence>MTSIGPYAASGIGRPSLTRALADINSNLDSLSVQLATGKASQSYAGLGDGAATSLAMRSKLGQIASYQSVNATVNTRVSLMNTTLERLDDLAAEYKLTDPNEFMLTSGSVTIAQSQAAVDLKEAIAALNLDVGGRYAFSGRSTDVKPVISAEAMLADDGQKAGLRTVISERKLADLGADGRGRLSVSAASGGSFSVSETGAGPFGFKITSLSSSMTNGVASGPTGTPPAVTLGFTGQPNVGDQARVGLTMPDGTTTEITLSAKGADDSSALQRGEFRIGATPEETAANMQAAFDGALKTAASTELTSASAMQAGTEFFDVAPGAEPSRVAGFDGTYASDAERIAALQSATSLDSTGTADKTVAWYVGDDAAGDPRLTAAAKIDDGISVAYGARANEDGPRRVVQTLAVFSAMTFSADDADAKGRYAALATRTVSTLGDAKASSDIQTMAVDLAQVSTSIKAANTRHSASKTMAENLISNVEDVSKEEVAAKILSLQNQLQASYQVAANLSQLSLVNFL</sequence>
<accession>A0A9E6RA45</accession>
<evidence type="ECO:0008006" key="3">
    <source>
        <dbReference type="Google" id="ProtNLM"/>
    </source>
</evidence>
<dbReference type="KEGG" id="cmet:K6K41_05150"/>
<keyword evidence="2" id="KW-1185">Reference proteome</keyword>
<dbReference type="GO" id="GO:0009288">
    <property type="term" value="C:bacterial-type flagellum"/>
    <property type="evidence" value="ECO:0007669"/>
    <property type="project" value="InterPro"/>
</dbReference>
<evidence type="ECO:0000313" key="1">
    <source>
        <dbReference type="EMBL" id="QZO00998.1"/>
    </source>
</evidence>